<keyword evidence="2 4" id="KW-0689">Ribosomal protein</keyword>
<dbReference type="Proteomes" id="UP000187408">
    <property type="component" value="Unassembled WGS sequence"/>
</dbReference>
<dbReference type="STRING" id="1914305.BLW93_06040"/>
<evidence type="ECO:0000256" key="1">
    <source>
        <dbReference type="ARBA" id="ARBA00007102"/>
    </source>
</evidence>
<proteinExistence type="inferred from homology"/>
<dbReference type="GO" id="GO:0003735">
    <property type="term" value="F:structural constituent of ribosome"/>
    <property type="evidence" value="ECO:0007669"/>
    <property type="project" value="InterPro"/>
</dbReference>
<dbReference type="Gene3D" id="3.30.70.600">
    <property type="entry name" value="Ribosomal protein S10 domain"/>
    <property type="match status" value="1"/>
</dbReference>
<evidence type="ECO:0000313" key="6">
    <source>
        <dbReference type="EMBL" id="OMH40242.1"/>
    </source>
</evidence>
<comment type="caution">
    <text evidence="6">The sequence shown here is derived from an EMBL/GenBank/DDBJ whole genome shotgun (WGS) entry which is preliminary data.</text>
</comment>
<gene>
    <name evidence="4" type="primary">rpsJ</name>
    <name evidence="6" type="ORF">BLW93_06040</name>
</gene>
<keyword evidence="3 4" id="KW-0687">Ribonucleoprotein</keyword>
<comment type="function">
    <text evidence="4">Involved in the binding of tRNA to the ribosomes.</text>
</comment>
<evidence type="ECO:0000259" key="5">
    <source>
        <dbReference type="SMART" id="SM01403"/>
    </source>
</evidence>
<organism evidence="6 7">
    <name type="scientific">Desulfurobacterium indicum</name>
    <dbReference type="NCBI Taxonomy" id="1914305"/>
    <lineage>
        <taxon>Bacteria</taxon>
        <taxon>Pseudomonadati</taxon>
        <taxon>Aquificota</taxon>
        <taxon>Aquificia</taxon>
        <taxon>Desulfurobacteriales</taxon>
        <taxon>Desulfurobacteriaceae</taxon>
        <taxon>Desulfurobacterium</taxon>
    </lineage>
</organism>
<dbReference type="AlphaFoldDB" id="A0A1R1MKA1"/>
<dbReference type="InterPro" id="IPR036838">
    <property type="entry name" value="Ribosomal_uS10_dom_sf"/>
</dbReference>
<dbReference type="InterPro" id="IPR027486">
    <property type="entry name" value="Ribosomal_uS10_dom"/>
</dbReference>
<dbReference type="NCBIfam" id="TIGR01049">
    <property type="entry name" value="rpsJ_bact"/>
    <property type="match status" value="1"/>
</dbReference>
<dbReference type="OrthoDB" id="9804464at2"/>
<dbReference type="PROSITE" id="PS00361">
    <property type="entry name" value="RIBOSOMAL_S10"/>
    <property type="match status" value="1"/>
</dbReference>
<reference evidence="6 7" key="1">
    <citation type="submission" date="2016-10" db="EMBL/GenBank/DDBJ databases">
        <title>Genome sequence of a sulfur-reducing bacterium Desulfurobacterium indicum K6013.</title>
        <authorList>
            <person name="Cao J."/>
            <person name="Shao Z."/>
            <person name="Alain K."/>
            <person name="Jebbar M."/>
        </authorList>
    </citation>
    <scope>NUCLEOTIDE SEQUENCE [LARGE SCALE GENOMIC DNA]</scope>
    <source>
        <strain evidence="6 7">K6013</strain>
    </source>
</reference>
<accession>A0A1R1MKA1</accession>
<comment type="subunit">
    <text evidence="4">Part of the 30S ribosomal subunit.</text>
</comment>
<dbReference type="EMBL" id="MOEN01000022">
    <property type="protein sequence ID" value="OMH40242.1"/>
    <property type="molecule type" value="Genomic_DNA"/>
</dbReference>
<dbReference type="InterPro" id="IPR018268">
    <property type="entry name" value="Ribosomal_uS10_CS"/>
</dbReference>
<feature type="domain" description="Small ribosomal subunit protein uS10" evidence="5">
    <location>
        <begin position="7"/>
        <end position="101"/>
    </location>
</feature>
<dbReference type="RefSeq" id="WP_022847352.1">
    <property type="nucleotide sequence ID" value="NZ_MOEN01000022.1"/>
</dbReference>
<evidence type="ECO:0000256" key="4">
    <source>
        <dbReference type="HAMAP-Rule" id="MF_00508"/>
    </source>
</evidence>
<evidence type="ECO:0000256" key="2">
    <source>
        <dbReference type="ARBA" id="ARBA00022980"/>
    </source>
</evidence>
<evidence type="ECO:0000313" key="7">
    <source>
        <dbReference type="Proteomes" id="UP000187408"/>
    </source>
</evidence>
<dbReference type="InterPro" id="IPR001848">
    <property type="entry name" value="Ribosomal_uS10"/>
</dbReference>
<dbReference type="PANTHER" id="PTHR11700">
    <property type="entry name" value="30S RIBOSOMAL PROTEIN S10 FAMILY MEMBER"/>
    <property type="match status" value="1"/>
</dbReference>
<dbReference type="GO" id="GO:0006412">
    <property type="term" value="P:translation"/>
    <property type="evidence" value="ECO:0007669"/>
    <property type="project" value="UniProtKB-UniRule"/>
</dbReference>
<evidence type="ECO:0000256" key="3">
    <source>
        <dbReference type="ARBA" id="ARBA00023274"/>
    </source>
</evidence>
<name>A0A1R1MKA1_9BACT</name>
<dbReference type="HAMAP" id="MF_00508">
    <property type="entry name" value="Ribosomal_uS10"/>
    <property type="match status" value="1"/>
</dbReference>
<dbReference type="PRINTS" id="PR00971">
    <property type="entry name" value="RIBOSOMALS10"/>
</dbReference>
<sequence length="103" mass="12012">MAQDRIRIKLMAYDHRLLDRSVQEIIDTVKRTGAIVAGPIPLPTKRSVWSVIRSPHKYKYSQEQFEIRRHRRLLDIKNPKPQTVEALMDLKLPAGVDVEIKLD</sequence>
<dbReference type="GO" id="GO:0005840">
    <property type="term" value="C:ribosome"/>
    <property type="evidence" value="ECO:0007669"/>
    <property type="project" value="UniProtKB-KW"/>
</dbReference>
<dbReference type="GO" id="GO:0000049">
    <property type="term" value="F:tRNA binding"/>
    <property type="evidence" value="ECO:0007669"/>
    <property type="project" value="UniProtKB-UniRule"/>
</dbReference>
<dbReference type="GO" id="GO:1990904">
    <property type="term" value="C:ribonucleoprotein complex"/>
    <property type="evidence" value="ECO:0007669"/>
    <property type="project" value="UniProtKB-KW"/>
</dbReference>
<dbReference type="SMART" id="SM01403">
    <property type="entry name" value="Ribosomal_S10"/>
    <property type="match status" value="1"/>
</dbReference>
<keyword evidence="7" id="KW-1185">Reference proteome</keyword>
<dbReference type="FunFam" id="3.30.70.600:FF:000003">
    <property type="entry name" value="30S ribosomal protein S10"/>
    <property type="match status" value="1"/>
</dbReference>
<dbReference type="SUPFAM" id="SSF54999">
    <property type="entry name" value="Ribosomal protein S10"/>
    <property type="match status" value="1"/>
</dbReference>
<dbReference type="Pfam" id="PF00338">
    <property type="entry name" value="Ribosomal_S10"/>
    <property type="match status" value="1"/>
</dbReference>
<dbReference type="NCBIfam" id="NF001861">
    <property type="entry name" value="PRK00596.1"/>
    <property type="match status" value="1"/>
</dbReference>
<protein>
    <recommendedName>
        <fullName evidence="4">Small ribosomal subunit protein uS10</fullName>
    </recommendedName>
</protein>
<comment type="similarity">
    <text evidence="1 4">Belongs to the universal ribosomal protein uS10 family.</text>
</comment>